<keyword evidence="3" id="KW-0732">Signal</keyword>
<sequence>MKDISQKGINSEEIINYLKSEMTLRQVCQKILYQRIIDNAAQERGIIVTTEEIEIEADRQRREQRLEKAVDTLTWLAEQFVSPYDWEVGIRNQLLALKVAQTLFDKEVKKFFNQNRQEFEQVILYQMIVTSEKLAQELYYQIEEGEISLYDAAHIYDIDDNRRHKCGYEGTIYRWAIQANIGELVFSTPPKQLIGPLKSEQGYHLLMVEQFIIAELTPQRHEEILQNMFQQWLNSEVQYLLNSDGIYIDTLEMH</sequence>
<dbReference type="AlphaFoldDB" id="A0A9E3LUE0"/>
<comment type="caution">
    <text evidence="8">The sequence shown here is derived from an EMBL/GenBank/DDBJ whole genome shotgun (WGS) entry which is preliminary data.</text>
</comment>
<evidence type="ECO:0000256" key="2">
    <source>
        <dbReference type="ARBA" id="ARBA00013194"/>
    </source>
</evidence>
<evidence type="ECO:0000256" key="4">
    <source>
        <dbReference type="ARBA" id="ARBA00023110"/>
    </source>
</evidence>
<reference evidence="8" key="1">
    <citation type="submission" date="2021-05" db="EMBL/GenBank/DDBJ databases">
        <authorList>
            <person name="Pietrasiak N."/>
            <person name="Ward R."/>
            <person name="Stajich J.E."/>
            <person name="Kurbessoian T."/>
        </authorList>
    </citation>
    <scope>NUCLEOTIDE SEQUENCE</scope>
    <source>
        <strain evidence="8">HA4357-MV3</strain>
    </source>
</reference>
<evidence type="ECO:0000256" key="3">
    <source>
        <dbReference type="ARBA" id="ARBA00022729"/>
    </source>
</evidence>
<evidence type="ECO:0000256" key="5">
    <source>
        <dbReference type="ARBA" id="ARBA00023235"/>
    </source>
</evidence>
<keyword evidence="5 6" id="KW-0413">Isomerase</keyword>
<comment type="catalytic activity">
    <reaction evidence="1">
        <text>[protein]-peptidylproline (omega=180) = [protein]-peptidylproline (omega=0)</text>
        <dbReference type="Rhea" id="RHEA:16237"/>
        <dbReference type="Rhea" id="RHEA-COMP:10747"/>
        <dbReference type="Rhea" id="RHEA-COMP:10748"/>
        <dbReference type="ChEBI" id="CHEBI:83833"/>
        <dbReference type="ChEBI" id="CHEBI:83834"/>
        <dbReference type="EC" id="5.2.1.8"/>
    </reaction>
</comment>
<dbReference type="Gene3D" id="3.10.50.40">
    <property type="match status" value="1"/>
</dbReference>
<evidence type="ECO:0000313" key="8">
    <source>
        <dbReference type="EMBL" id="MBW4433737.1"/>
    </source>
</evidence>
<proteinExistence type="predicted"/>
<dbReference type="Pfam" id="PF00639">
    <property type="entry name" value="Rotamase"/>
    <property type="match status" value="1"/>
</dbReference>
<keyword evidence="4 6" id="KW-0697">Rotamase</keyword>
<evidence type="ECO:0000256" key="1">
    <source>
        <dbReference type="ARBA" id="ARBA00000971"/>
    </source>
</evidence>
<dbReference type="SUPFAM" id="SSF54534">
    <property type="entry name" value="FKBP-like"/>
    <property type="match status" value="1"/>
</dbReference>
<dbReference type="PANTHER" id="PTHR47245:SF1">
    <property type="entry name" value="FOLDASE PROTEIN PRSA"/>
    <property type="match status" value="1"/>
</dbReference>
<dbReference type="PROSITE" id="PS50198">
    <property type="entry name" value="PPIC_PPIASE_2"/>
    <property type="match status" value="1"/>
</dbReference>
<dbReference type="InterPro" id="IPR046357">
    <property type="entry name" value="PPIase_dom_sf"/>
</dbReference>
<dbReference type="EMBL" id="JAHHHW010000111">
    <property type="protein sequence ID" value="MBW4433737.1"/>
    <property type="molecule type" value="Genomic_DNA"/>
</dbReference>
<evidence type="ECO:0000256" key="6">
    <source>
        <dbReference type="PROSITE-ProRule" id="PRU00278"/>
    </source>
</evidence>
<reference evidence="8" key="2">
    <citation type="journal article" date="2022" name="Microbiol. Resour. Announc.">
        <title>Metagenome Sequencing to Explore Phylogenomics of Terrestrial Cyanobacteria.</title>
        <authorList>
            <person name="Ward R.D."/>
            <person name="Stajich J.E."/>
            <person name="Johansen J.R."/>
            <person name="Huntemann M."/>
            <person name="Clum A."/>
            <person name="Foster B."/>
            <person name="Foster B."/>
            <person name="Roux S."/>
            <person name="Palaniappan K."/>
            <person name="Varghese N."/>
            <person name="Mukherjee S."/>
            <person name="Reddy T.B.K."/>
            <person name="Daum C."/>
            <person name="Copeland A."/>
            <person name="Chen I.A."/>
            <person name="Ivanova N.N."/>
            <person name="Kyrpides N.C."/>
            <person name="Shapiro N."/>
            <person name="Eloe-Fadrosh E.A."/>
            <person name="Pietrasiak N."/>
        </authorList>
    </citation>
    <scope>NUCLEOTIDE SEQUENCE</scope>
    <source>
        <strain evidence="8">HA4357-MV3</strain>
    </source>
</reference>
<organism evidence="8 9">
    <name type="scientific">Pelatocladus maniniholoensis HA4357-MV3</name>
    <dbReference type="NCBI Taxonomy" id="1117104"/>
    <lineage>
        <taxon>Bacteria</taxon>
        <taxon>Bacillati</taxon>
        <taxon>Cyanobacteriota</taxon>
        <taxon>Cyanophyceae</taxon>
        <taxon>Nostocales</taxon>
        <taxon>Nostocaceae</taxon>
        <taxon>Pelatocladus</taxon>
    </lineage>
</organism>
<dbReference type="SUPFAM" id="SSF109998">
    <property type="entry name" value="Triger factor/SurA peptide-binding domain-like"/>
    <property type="match status" value="1"/>
</dbReference>
<dbReference type="InterPro" id="IPR000297">
    <property type="entry name" value="PPIase_PpiC"/>
</dbReference>
<feature type="domain" description="PpiC" evidence="7">
    <location>
        <begin position="119"/>
        <end position="210"/>
    </location>
</feature>
<evidence type="ECO:0000313" key="9">
    <source>
        <dbReference type="Proteomes" id="UP000813215"/>
    </source>
</evidence>
<protein>
    <recommendedName>
        <fullName evidence="2">peptidylprolyl isomerase</fullName>
        <ecNumber evidence="2">5.2.1.8</ecNumber>
    </recommendedName>
</protein>
<dbReference type="Proteomes" id="UP000813215">
    <property type="component" value="Unassembled WGS sequence"/>
</dbReference>
<evidence type="ECO:0000259" key="7">
    <source>
        <dbReference type="PROSITE" id="PS50198"/>
    </source>
</evidence>
<dbReference type="InterPro" id="IPR027304">
    <property type="entry name" value="Trigger_fact/SurA_dom_sf"/>
</dbReference>
<accession>A0A9E3LUE0</accession>
<dbReference type="GO" id="GO:0003755">
    <property type="term" value="F:peptidyl-prolyl cis-trans isomerase activity"/>
    <property type="evidence" value="ECO:0007669"/>
    <property type="project" value="UniProtKB-KW"/>
</dbReference>
<gene>
    <name evidence="8" type="ORF">KME28_18970</name>
</gene>
<dbReference type="EC" id="5.2.1.8" evidence="2"/>
<name>A0A9E3LUE0_9NOST</name>
<dbReference type="PANTHER" id="PTHR47245">
    <property type="entry name" value="PEPTIDYLPROLYL ISOMERASE"/>
    <property type="match status" value="1"/>
</dbReference>
<dbReference type="InterPro" id="IPR050245">
    <property type="entry name" value="PrsA_foldase"/>
</dbReference>